<feature type="transmembrane region" description="Helical" evidence="8">
    <location>
        <begin position="273"/>
        <end position="294"/>
    </location>
</feature>
<gene>
    <name evidence="10" type="ORF">FCC1311_011392</name>
</gene>
<dbReference type="GO" id="GO:0005886">
    <property type="term" value="C:plasma membrane"/>
    <property type="evidence" value="ECO:0007669"/>
    <property type="project" value="TreeGrafter"/>
</dbReference>
<dbReference type="GO" id="GO:0005262">
    <property type="term" value="F:calcium channel activity"/>
    <property type="evidence" value="ECO:0007669"/>
    <property type="project" value="TreeGrafter"/>
</dbReference>
<keyword evidence="3" id="KW-0050">Antiport</keyword>
<keyword evidence="11" id="KW-1185">Reference proteome</keyword>
<dbReference type="PANTHER" id="PTHR10846">
    <property type="entry name" value="SODIUM/POTASSIUM/CALCIUM EXCHANGER"/>
    <property type="match status" value="1"/>
</dbReference>
<organism evidence="10 11">
    <name type="scientific">Hondaea fermentalgiana</name>
    <dbReference type="NCBI Taxonomy" id="2315210"/>
    <lineage>
        <taxon>Eukaryota</taxon>
        <taxon>Sar</taxon>
        <taxon>Stramenopiles</taxon>
        <taxon>Bigyra</taxon>
        <taxon>Labyrinthulomycetes</taxon>
        <taxon>Thraustochytrida</taxon>
        <taxon>Thraustochytriidae</taxon>
        <taxon>Hondaea</taxon>
    </lineage>
</organism>
<reference evidence="10 11" key="1">
    <citation type="submission" date="2017-12" db="EMBL/GenBank/DDBJ databases">
        <title>Sequencing, de novo assembly and annotation of complete genome of a new Thraustochytrid species, strain FCC1311.</title>
        <authorList>
            <person name="Sedici K."/>
            <person name="Godart F."/>
            <person name="Aiese Cigliano R."/>
            <person name="Sanseverino W."/>
            <person name="Barakat M."/>
            <person name="Ortet P."/>
            <person name="Marechal E."/>
            <person name="Cagnac O."/>
            <person name="Amato A."/>
        </authorList>
    </citation>
    <scope>NUCLEOTIDE SEQUENCE [LARGE SCALE GENOMIC DNA]</scope>
</reference>
<feature type="compositionally biased region" description="Low complexity" evidence="7">
    <location>
        <begin position="341"/>
        <end position="352"/>
    </location>
</feature>
<feature type="transmembrane region" description="Helical" evidence="8">
    <location>
        <begin position="602"/>
        <end position="619"/>
    </location>
</feature>
<protein>
    <submittedName>
        <fullName evidence="10">Sodium/potassium/calcium exchanger 2</fullName>
    </submittedName>
</protein>
<feature type="transmembrane region" description="Helical" evidence="8">
    <location>
        <begin position="242"/>
        <end position="261"/>
    </location>
</feature>
<dbReference type="InterPro" id="IPR004481">
    <property type="entry name" value="K/Na/Ca-exchanger"/>
</dbReference>
<evidence type="ECO:0000313" key="11">
    <source>
        <dbReference type="Proteomes" id="UP000241890"/>
    </source>
</evidence>
<feature type="transmembrane region" description="Helical" evidence="8">
    <location>
        <begin position="631"/>
        <end position="651"/>
    </location>
</feature>
<keyword evidence="5 8" id="KW-1133">Transmembrane helix</keyword>
<evidence type="ECO:0000313" key="10">
    <source>
        <dbReference type="EMBL" id="GBG24922.1"/>
    </source>
</evidence>
<accession>A0A2R5G1Q4</accession>
<feature type="transmembrane region" description="Helical" evidence="8">
    <location>
        <begin position="657"/>
        <end position="678"/>
    </location>
</feature>
<feature type="compositionally biased region" description="Polar residues" evidence="7">
    <location>
        <begin position="325"/>
        <end position="337"/>
    </location>
</feature>
<feature type="domain" description="Sodium/calcium exchanger membrane region" evidence="9">
    <location>
        <begin position="529"/>
        <end position="675"/>
    </location>
</feature>
<dbReference type="Gene3D" id="1.20.1420.30">
    <property type="entry name" value="NCX, central ion-binding region"/>
    <property type="match status" value="2"/>
</dbReference>
<dbReference type="Proteomes" id="UP000241890">
    <property type="component" value="Unassembled WGS sequence"/>
</dbReference>
<evidence type="ECO:0000256" key="6">
    <source>
        <dbReference type="ARBA" id="ARBA00023136"/>
    </source>
</evidence>
<evidence type="ECO:0000256" key="5">
    <source>
        <dbReference type="ARBA" id="ARBA00022989"/>
    </source>
</evidence>
<comment type="similarity">
    <text evidence="2">Belongs to the Ca(2+):cation antiporter (CaCA) (TC 2.A.19) family. SLC24A subfamily.</text>
</comment>
<feature type="compositionally biased region" description="Polar residues" evidence="7">
    <location>
        <begin position="374"/>
        <end position="402"/>
    </location>
</feature>
<feature type="transmembrane region" description="Helical" evidence="8">
    <location>
        <begin position="562"/>
        <end position="582"/>
    </location>
</feature>
<keyword evidence="6 8" id="KW-0472">Membrane</keyword>
<dbReference type="InterPro" id="IPR044880">
    <property type="entry name" value="NCX_ion-bd_dom_sf"/>
</dbReference>
<evidence type="ECO:0000256" key="8">
    <source>
        <dbReference type="SAM" id="Phobius"/>
    </source>
</evidence>
<keyword evidence="4 8" id="KW-0812">Transmembrane</keyword>
<feature type="compositionally biased region" description="Basic and acidic residues" evidence="7">
    <location>
        <begin position="357"/>
        <end position="366"/>
    </location>
</feature>
<evidence type="ECO:0000259" key="9">
    <source>
        <dbReference type="Pfam" id="PF01699"/>
    </source>
</evidence>
<name>A0A2R5G1Q4_9STRA</name>
<dbReference type="GO" id="GO:0006874">
    <property type="term" value="P:intracellular calcium ion homeostasis"/>
    <property type="evidence" value="ECO:0007669"/>
    <property type="project" value="TreeGrafter"/>
</dbReference>
<feature type="region of interest" description="Disordered" evidence="7">
    <location>
        <begin position="320"/>
        <end position="421"/>
    </location>
</feature>
<dbReference type="InParanoid" id="A0A2R5G1Q4"/>
<evidence type="ECO:0000256" key="1">
    <source>
        <dbReference type="ARBA" id="ARBA00004141"/>
    </source>
</evidence>
<feature type="domain" description="Sodium/calcium exchanger membrane region" evidence="9">
    <location>
        <begin position="117"/>
        <end position="293"/>
    </location>
</feature>
<comment type="subcellular location">
    <subcellularLocation>
        <location evidence="1">Membrane</location>
        <topology evidence="1">Multi-pass membrane protein</topology>
    </subcellularLocation>
</comment>
<dbReference type="AlphaFoldDB" id="A0A2R5G1Q4"/>
<feature type="transmembrane region" description="Helical" evidence="8">
    <location>
        <begin position="180"/>
        <end position="203"/>
    </location>
</feature>
<evidence type="ECO:0000256" key="2">
    <source>
        <dbReference type="ARBA" id="ARBA00005364"/>
    </source>
</evidence>
<feature type="transmembrane region" description="Helical" evidence="8">
    <location>
        <begin position="525"/>
        <end position="550"/>
    </location>
</feature>
<dbReference type="GO" id="GO:0008273">
    <property type="term" value="F:calcium, potassium:sodium antiporter activity"/>
    <property type="evidence" value="ECO:0007669"/>
    <property type="project" value="TreeGrafter"/>
</dbReference>
<feature type="transmembrane region" description="Helical" evidence="8">
    <location>
        <begin position="486"/>
        <end position="513"/>
    </location>
</feature>
<feature type="transmembrane region" description="Helical" evidence="8">
    <location>
        <begin position="151"/>
        <end position="174"/>
    </location>
</feature>
<evidence type="ECO:0000256" key="4">
    <source>
        <dbReference type="ARBA" id="ARBA00022692"/>
    </source>
</evidence>
<dbReference type="Pfam" id="PF01699">
    <property type="entry name" value="Na_Ca_ex"/>
    <property type="match status" value="2"/>
</dbReference>
<feature type="transmembrane region" description="Helical" evidence="8">
    <location>
        <begin position="108"/>
        <end position="130"/>
    </location>
</feature>
<dbReference type="InterPro" id="IPR004837">
    <property type="entry name" value="NaCa_Exmemb"/>
</dbReference>
<dbReference type="PANTHER" id="PTHR10846:SF73">
    <property type="entry name" value="SODIUM_CALCIUM EXCHANGER MEMBRANE REGION DOMAIN-CONTAINING PROTEIN"/>
    <property type="match status" value="1"/>
</dbReference>
<evidence type="ECO:0000256" key="7">
    <source>
        <dbReference type="SAM" id="MobiDB-lite"/>
    </source>
</evidence>
<feature type="transmembrane region" description="Helical" evidence="8">
    <location>
        <begin position="39"/>
        <end position="63"/>
    </location>
</feature>
<dbReference type="EMBL" id="BEYU01000009">
    <property type="protein sequence ID" value="GBG24922.1"/>
    <property type="molecule type" value="Genomic_DNA"/>
</dbReference>
<keyword evidence="3" id="KW-0813">Transport</keyword>
<comment type="caution">
    <text evidence="10">The sequence shown here is derived from an EMBL/GenBank/DDBJ whole genome shotgun (WGS) entry which is preliminary data.</text>
</comment>
<evidence type="ECO:0000256" key="3">
    <source>
        <dbReference type="ARBA" id="ARBA00022449"/>
    </source>
</evidence>
<proteinExistence type="inferred from homology"/>
<sequence>MTVVHLPRRYRFLAPAIRDGEAGLERVRRAQANAWKTTVFAKLAVVVSGALVGLALVAAVHGFNGETDLIGDDHDLTARRLADECVSTFNPFRDGKLQTKGTALCSDALGYIPLTIAIMIYMFWTLAIVVDEDFVSIMDYIVKETNIDEDVAGATLMAAGGSAPEFFTSLISVFELTGTGFGTIVGSAIFNILAVIAACAYFARPRQEVVDRREGRTPVDDPWPWEPLPLTWWPLLRDSTSYVLGLFVLALFYFCSSDGLVSGTCNFTDGGYILTWEAVILFVMYILYCFLMVVQTPIKIFIEKHMSFIVPKAQRGIIDGESDADSTATDIETSRPSQAEPKTTTYTPKLKLAQVQESHRELPSETDRDDDSVENASNQGSSKSLVVTSTTRNLRWSSSARNLPSEGSRRSFRGYRPGGEAMSRVDSAVSSQGAGTDIASAVYGGDMALAQSEVIKEMGDEDDDVEVVAPRMRPTRWMHFNGDRPWYIVIVNNLLYILVLPVLFANCTVYFNFDTLDTVSPRFRPFAIVYGFFMSLVWIAIYTWLMVFAAETFGDTIGMPDTVLGFTILAAGTSCPDLLSSVFVSKLGYGDMAVSSSIGSNIFDILVGLPIPWLISNLYTGTPLPVETGAVAFSLAVIIMMIVSLIIIIIWQDWKLTLLGAKAMLLLYFVFLICIIAVEMA</sequence>
<dbReference type="OrthoDB" id="2127281at2759"/>